<evidence type="ECO:0008006" key="3">
    <source>
        <dbReference type="Google" id="ProtNLM"/>
    </source>
</evidence>
<dbReference type="InterPro" id="IPR025187">
    <property type="entry name" value="DUF4112"/>
</dbReference>
<dbReference type="Pfam" id="PF13430">
    <property type="entry name" value="DUF4112"/>
    <property type="match status" value="1"/>
</dbReference>
<proteinExistence type="predicted"/>
<sequence>MVDTPTRDFSSEFDIEFDGELPETVDRAAIHRMRTVARLFDDAIRVPGTDFRIGIDPILGALPVAGDVVSAGFSLYIVLESARLGVSFRTLLKMIANIAIDTTVGSVPVLGTIFDSFWKANEWNMKMALEDLAEEAGDTEDAEAIEIDID</sequence>
<dbReference type="AlphaFoldDB" id="A0A1I2LRN0"/>
<reference evidence="2" key="1">
    <citation type="submission" date="2016-10" db="EMBL/GenBank/DDBJ databases">
        <authorList>
            <person name="Varghese N."/>
            <person name="Submissions S."/>
        </authorList>
    </citation>
    <scope>NUCLEOTIDE SEQUENCE [LARGE SCALE GENOMIC DNA]</scope>
    <source>
        <strain evidence="2">CGMCC 1.7739</strain>
    </source>
</reference>
<dbReference type="PANTHER" id="PTHR35519">
    <property type="entry name" value="MEMBRANE PROTEINS"/>
    <property type="match status" value="1"/>
</dbReference>
<keyword evidence="2" id="KW-1185">Reference proteome</keyword>
<name>A0A1I2LRN0_9EURY</name>
<protein>
    <recommendedName>
        <fullName evidence="3">DUF4112 domain-containing protein</fullName>
    </recommendedName>
</protein>
<dbReference type="PANTHER" id="PTHR35519:SF2">
    <property type="entry name" value="PH DOMAIN PROTEIN"/>
    <property type="match status" value="1"/>
</dbReference>
<evidence type="ECO:0000313" key="2">
    <source>
        <dbReference type="Proteomes" id="UP000198876"/>
    </source>
</evidence>
<dbReference type="RefSeq" id="WP_092887641.1">
    <property type="nucleotide sequence ID" value="NZ_FOOQ01000001.1"/>
</dbReference>
<dbReference type="EMBL" id="FOOQ01000001">
    <property type="protein sequence ID" value="SFF81258.1"/>
    <property type="molecule type" value="Genomic_DNA"/>
</dbReference>
<accession>A0A1I2LRN0</accession>
<dbReference type="Proteomes" id="UP000198876">
    <property type="component" value="Unassembled WGS sequence"/>
</dbReference>
<dbReference type="STRING" id="553467.SAMN04488063_0387"/>
<dbReference type="OrthoDB" id="156248at2157"/>
<organism evidence="1 2">
    <name type="scientific">Halopelagius inordinatus</name>
    <dbReference type="NCBI Taxonomy" id="553467"/>
    <lineage>
        <taxon>Archaea</taxon>
        <taxon>Methanobacteriati</taxon>
        <taxon>Methanobacteriota</taxon>
        <taxon>Stenosarchaea group</taxon>
        <taxon>Halobacteria</taxon>
        <taxon>Halobacteriales</taxon>
        <taxon>Haloferacaceae</taxon>
    </lineage>
</organism>
<gene>
    <name evidence="1" type="ORF">SAMN04488063_0387</name>
</gene>
<evidence type="ECO:0000313" key="1">
    <source>
        <dbReference type="EMBL" id="SFF81258.1"/>
    </source>
</evidence>